<organism evidence="4 5">
    <name type="scientific">Flavobacterium celericrescens</name>
    <dbReference type="NCBI Taxonomy" id="2709780"/>
    <lineage>
        <taxon>Bacteria</taxon>
        <taxon>Pseudomonadati</taxon>
        <taxon>Bacteroidota</taxon>
        <taxon>Flavobacteriia</taxon>
        <taxon>Flavobacteriales</taxon>
        <taxon>Flavobacteriaceae</taxon>
        <taxon>Flavobacterium</taxon>
    </lineage>
</organism>
<dbReference type="Gene3D" id="1.20.1090.10">
    <property type="entry name" value="Dehydroquinate synthase-like - alpha domain"/>
    <property type="match status" value="1"/>
</dbReference>
<dbReference type="Gene3D" id="3.40.50.1970">
    <property type="match status" value="1"/>
</dbReference>
<dbReference type="RefSeq" id="WP_166235527.1">
    <property type="nucleotide sequence ID" value="NZ_JAAJBV010000001.1"/>
</dbReference>
<evidence type="ECO:0000313" key="4">
    <source>
        <dbReference type="EMBL" id="NHM03524.1"/>
    </source>
</evidence>
<reference evidence="4 5" key="1">
    <citation type="submission" date="2020-02" db="EMBL/GenBank/DDBJ databases">
        <authorList>
            <person name="Chen W.-M."/>
        </authorList>
    </citation>
    <scope>NUCLEOTIDE SEQUENCE [LARGE SCALE GENOMIC DNA]</scope>
    <source>
        <strain evidence="4 5">TWA-26</strain>
    </source>
</reference>
<dbReference type="EMBL" id="JAAJBV010000001">
    <property type="protein sequence ID" value="NHM03524.1"/>
    <property type="molecule type" value="Genomic_DNA"/>
</dbReference>
<dbReference type="Pfam" id="PF00465">
    <property type="entry name" value="Fe-ADH"/>
    <property type="match status" value="1"/>
</dbReference>
<evidence type="ECO:0000313" key="5">
    <source>
        <dbReference type="Proteomes" id="UP000761423"/>
    </source>
</evidence>
<dbReference type="Proteomes" id="UP000761423">
    <property type="component" value="Unassembled WGS sequence"/>
</dbReference>
<proteinExistence type="predicted"/>
<evidence type="ECO:0000256" key="1">
    <source>
        <dbReference type="ARBA" id="ARBA00023002"/>
    </source>
</evidence>
<dbReference type="InterPro" id="IPR001670">
    <property type="entry name" value="ADH_Fe/GldA"/>
</dbReference>
<comment type="caution">
    <text evidence="4">The sequence shown here is derived from an EMBL/GenBank/DDBJ whole genome shotgun (WGS) entry which is preliminary data.</text>
</comment>
<evidence type="ECO:0000259" key="3">
    <source>
        <dbReference type="Pfam" id="PF25137"/>
    </source>
</evidence>
<dbReference type="SUPFAM" id="SSF56796">
    <property type="entry name" value="Dehydroquinate synthase-like"/>
    <property type="match status" value="1"/>
</dbReference>
<name>A0ABX0ICD0_9FLAO</name>
<dbReference type="InterPro" id="IPR044731">
    <property type="entry name" value="BDH-like"/>
</dbReference>
<dbReference type="InterPro" id="IPR056798">
    <property type="entry name" value="ADH_Fe_C"/>
</dbReference>
<keyword evidence="1" id="KW-0560">Oxidoreductase</keyword>
<dbReference type="InterPro" id="IPR018211">
    <property type="entry name" value="ADH_Fe_CS"/>
</dbReference>
<keyword evidence="5" id="KW-1185">Reference proteome</keyword>
<dbReference type="Pfam" id="PF25137">
    <property type="entry name" value="ADH_Fe_C"/>
    <property type="match status" value="1"/>
</dbReference>
<feature type="domain" description="Fe-containing alcohol dehydrogenase-like C-terminal" evidence="3">
    <location>
        <begin position="191"/>
        <end position="384"/>
    </location>
</feature>
<gene>
    <name evidence="4" type="ORF">G4L40_02265</name>
</gene>
<dbReference type="PROSITE" id="PS00060">
    <property type="entry name" value="ADH_IRON_2"/>
    <property type="match status" value="1"/>
</dbReference>
<feature type="domain" description="Alcohol dehydrogenase iron-type/glycerol dehydrogenase GldA" evidence="2">
    <location>
        <begin position="9"/>
        <end position="177"/>
    </location>
</feature>
<dbReference type="PANTHER" id="PTHR43633">
    <property type="entry name" value="ALCOHOL DEHYDROGENASE YQHD"/>
    <property type="match status" value="1"/>
</dbReference>
<sequence>MLNFELYNPVNYVFGKGQIAKLTDLVPSNTKILLAYGGGSIFKNGVYDQVKAALPNHDIVEFGGIEPNPRFETLMKAVEIIRTEKIGFILAVGGGSVIDGVKFISAAVNFDGDEADILKKRILFKDVATVIPFGTVLTLPATGSEMNSGAVVTIEATQEKLTLGGSALFPVFSIVDPTVITSLPKRQLQNGVVDAFTHVMEQYLTYTHDALLQDRISESILQTLIEIGPDVVENPSDYKLASNFVWSATMALNGLIQKGVPSDWATHMIGHELTALYEIDHARTLAIIGPNLYRVMFDTKKDKLAQYGQRVWNIQGNSTEEIAEKAIEKTVEFFHKMGMKTKISENAENIEKTADFIVNRFEERGWKAMGEKQNITLEKVRAIVEMSY</sequence>
<dbReference type="CDD" id="cd08187">
    <property type="entry name" value="BDH"/>
    <property type="match status" value="1"/>
</dbReference>
<protein>
    <submittedName>
        <fullName evidence="4">Iron-containing alcohol dehydrogenase</fullName>
    </submittedName>
</protein>
<evidence type="ECO:0000259" key="2">
    <source>
        <dbReference type="Pfam" id="PF00465"/>
    </source>
</evidence>
<accession>A0ABX0ICD0</accession>
<dbReference type="PANTHER" id="PTHR43633:SF1">
    <property type="entry name" value="ALCOHOL DEHYDROGENASE YQHD"/>
    <property type="match status" value="1"/>
</dbReference>